<dbReference type="InterPro" id="IPR011268">
    <property type="entry name" value="Purine_phosphorylase"/>
</dbReference>
<evidence type="ECO:0000256" key="1">
    <source>
        <dbReference type="ARBA" id="ARBA00002678"/>
    </source>
</evidence>
<dbReference type="InterPro" id="IPR018099">
    <property type="entry name" value="Purine_phosphorylase-2_CS"/>
</dbReference>
<dbReference type="RefSeq" id="WP_091583606.1">
    <property type="nucleotide sequence ID" value="NZ_FNDU01000004.1"/>
</dbReference>
<evidence type="ECO:0000256" key="7">
    <source>
        <dbReference type="ARBA" id="ARBA00022679"/>
    </source>
</evidence>
<comment type="similarity">
    <text evidence="3 9">Belongs to the PNP/MTAP phosphorylase family.</text>
</comment>
<dbReference type="InterPro" id="IPR000845">
    <property type="entry name" value="Nucleoside_phosphorylase_d"/>
</dbReference>
<protein>
    <recommendedName>
        <fullName evidence="9">Purine nucleoside phosphorylase</fullName>
        <ecNumber evidence="9">2.4.2.1</ecNumber>
    </recommendedName>
    <alternativeName>
        <fullName evidence="9">Inosine-guanosine phosphorylase</fullName>
    </alternativeName>
</protein>
<keyword evidence="7 9" id="KW-0808">Transferase</keyword>
<accession>A0A1G8H7B9</accession>
<organism evidence="11 12">
    <name type="scientific">Alteribacillus bidgolensis</name>
    <dbReference type="NCBI Taxonomy" id="930129"/>
    <lineage>
        <taxon>Bacteria</taxon>
        <taxon>Bacillati</taxon>
        <taxon>Bacillota</taxon>
        <taxon>Bacilli</taxon>
        <taxon>Bacillales</taxon>
        <taxon>Bacillaceae</taxon>
        <taxon>Alteribacillus</taxon>
    </lineage>
</organism>
<dbReference type="PANTHER" id="PTHR11904:SF9">
    <property type="entry name" value="PURINE NUCLEOSIDE PHOSPHORYLASE-RELATED"/>
    <property type="match status" value="1"/>
</dbReference>
<dbReference type="Pfam" id="PF01048">
    <property type="entry name" value="PNP_UDP_1"/>
    <property type="match status" value="1"/>
</dbReference>
<dbReference type="InterPro" id="IPR011270">
    <property type="entry name" value="Pur_Nuc_Pase_Ino/Guo-sp"/>
</dbReference>
<dbReference type="GO" id="GO:0009116">
    <property type="term" value="P:nucleoside metabolic process"/>
    <property type="evidence" value="ECO:0007669"/>
    <property type="project" value="InterPro"/>
</dbReference>
<dbReference type="EC" id="2.4.2.1" evidence="9"/>
<dbReference type="PANTHER" id="PTHR11904">
    <property type="entry name" value="METHYLTHIOADENOSINE/PURINE NUCLEOSIDE PHOSPHORYLASE"/>
    <property type="match status" value="1"/>
</dbReference>
<dbReference type="NCBIfam" id="TIGR01697">
    <property type="entry name" value="PNPH-PUNA-XAPA"/>
    <property type="match status" value="1"/>
</dbReference>
<dbReference type="CDD" id="cd09009">
    <property type="entry name" value="PNP-EcPNPII_like"/>
    <property type="match status" value="1"/>
</dbReference>
<evidence type="ECO:0000256" key="2">
    <source>
        <dbReference type="ARBA" id="ARBA00005058"/>
    </source>
</evidence>
<dbReference type="UniPathway" id="UPA00606"/>
<feature type="domain" description="Nucleoside phosphorylase" evidence="10">
    <location>
        <begin position="23"/>
        <end position="269"/>
    </location>
</feature>
<dbReference type="AlphaFoldDB" id="A0A1G8H7B9"/>
<dbReference type="EMBL" id="FNDU01000004">
    <property type="protein sequence ID" value="SDI02532.1"/>
    <property type="molecule type" value="Genomic_DNA"/>
</dbReference>
<dbReference type="Proteomes" id="UP000199017">
    <property type="component" value="Unassembled WGS sequence"/>
</dbReference>
<keyword evidence="12" id="KW-1185">Reference proteome</keyword>
<evidence type="ECO:0000256" key="4">
    <source>
        <dbReference type="ARBA" id="ARBA00011233"/>
    </source>
</evidence>
<evidence type="ECO:0000256" key="5">
    <source>
        <dbReference type="ARBA" id="ARBA00022553"/>
    </source>
</evidence>
<keyword evidence="5" id="KW-0597">Phosphoprotein</keyword>
<dbReference type="NCBIfam" id="TIGR01700">
    <property type="entry name" value="PNPH"/>
    <property type="match status" value="1"/>
</dbReference>
<dbReference type="Gene3D" id="3.40.50.1580">
    <property type="entry name" value="Nucleoside phosphorylase domain"/>
    <property type="match status" value="1"/>
</dbReference>
<evidence type="ECO:0000256" key="3">
    <source>
        <dbReference type="ARBA" id="ARBA00006751"/>
    </source>
</evidence>
<comment type="function">
    <text evidence="1">The purine nucleoside phosphorylases catalyze the phosphorolytic breakdown of the N-glycosidic bond in the beta-(deoxy)ribonucleoside molecules, with the formation of the corresponding free purine bases and pentose-1-phosphate. Cleaves guanosine, inosine, 2'-deoxyguanosine and 2'-deoxyinosine.</text>
</comment>
<dbReference type="OrthoDB" id="1523230at2"/>
<comment type="catalytic activity">
    <reaction evidence="8">
        <text>a purine 2'-deoxy-D-ribonucleoside + phosphate = a purine nucleobase + 2-deoxy-alpha-D-ribose 1-phosphate</text>
        <dbReference type="Rhea" id="RHEA:36431"/>
        <dbReference type="ChEBI" id="CHEBI:26386"/>
        <dbReference type="ChEBI" id="CHEBI:43474"/>
        <dbReference type="ChEBI" id="CHEBI:57259"/>
        <dbReference type="ChEBI" id="CHEBI:142361"/>
        <dbReference type="EC" id="2.4.2.1"/>
    </reaction>
</comment>
<dbReference type="PROSITE" id="PS01240">
    <property type="entry name" value="PNP_MTAP_2"/>
    <property type="match status" value="1"/>
</dbReference>
<evidence type="ECO:0000313" key="12">
    <source>
        <dbReference type="Proteomes" id="UP000199017"/>
    </source>
</evidence>
<dbReference type="STRING" id="930129.SAMN05216352_104140"/>
<evidence type="ECO:0000256" key="8">
    <source>
        <dbReference type="ARBA" id="ARBA00048556"/>
    </source>
</evidence>
<evidence type="ECO:0000313" key="11">
    <source>
        <dbReference type="EMBL" id="SDI02532.1"/>
    </source>
</evidence>
<dbReference type="SUPFAM" id="SSF53167">
    <property type="entry name" value="Purine and uridine phosphorylases"/>
    <property type="match status" value="1"/>
</dbReference>
<evidence type="ECO:0000256" key="6">
    <source>
        <dbReference type="ARBA" id="ARBA00022676"/>
    </source>
</evidence>
<dbReference type="GO" id="GO:0005737">
    <property type="term" value="C:cytoplasm"/>
    <property type="evidence" value="ECO:0007669"/>
    <property type="project" value="TreeGrafter"/>
</dbReference>
<name>A0A1G8H7B9_9BACI</name>
<gene>
    <name evidence="11" type="ORF">SAMN05216352_104140</name>
</gene>
<sequence length="275" mass="30082">MNFSRKVQQTKEYLLSKIDRLPTIGLILGSGLGALAEDIENPIYIPYDKIPHFPISTVKGHAGQIIIGNLNGKCVLVMQGRFHYYEGHSLESVTYPIRVMKALGVQKLVVTNSAGGINAAFKPGDLMIIRDHINLMSKNPLIGPNEEEFGERFPDMSEAYSNNLIKLTKEVAKKNKINVVEGVYAGVIGPNYETPAEVNFLNIIGASAVGMSTVPEVIAAKHSGLEVLGISCISNMAAGISENSLNHDEVMETTEKIKSQFIQLVKETVARINRF</sequence>
<dbReference type="NCBIfam" id="NF006054">
    <property type="entry name" value="PRK08202.1"/>
    <property type="match status" value="1"/>
</dbReference>
<dbReference type="InterPro" id="IPR035994">
    <property type="entry name" value="Nucleoside_phosphorylase_sf"/>
</dbReference>
<dbReference type="GO" id="GO:0004731">
    <property type="term" value="F:purine-nucleoside phosphorylase activity"/>
    <property type="evidence" value="ECO:0007669"/>
    <property type="project" value="UniProtKB-EC"/>
</dbReference>
<reference evidence="11 12" key="1">
    <citation type="submission" date="2016-10" db="EMBL/GenBank/DDBJ databases">
        <authorList>
            <person name="de Groot N.N."/>
        </authorList>
    </citation>
    <scope>NUCLEOTIDE SEQUENCE [LARGE SCALE GENOMIC DNA]</scope>
    <source>
        <strain evidence="12">P4B,CCM 7963,CECT 7998,DSM 25260,IBRC-M 10614,KCTC 13821</strain>
    </source>
</reference>
<evidence type="ECO:0000256" key="9">
    <source>
        <dbReference type="PIRNR" id="PIRNR000477"/>
    </source>
</evidence>
<comment type="subunit">
    <text evidence="4">Homotrimer.</text>
</comment>
<dbReference type="FunFam" id="3.40.50.1580:FF:000010">
    <property type="entry name" value="Purine nucleoside phosphorylase"/>
    <property type="match status" value="1"/>
</dbReference>
<proteinExistence type="inferred from homology"/>
<comment type="pathway">
    <text evidence="2 9">Purine metabolism; purine nucleoside salvage.</text>
</comment>
<dbReference type="PIRSF" id="PIRSF000477">
    <property type="entry name" value="PurNPase"/>
    <property type="match status" value="1"/>
</dbReference>
<evidence type="ECO:0000259" key="10">
    <source>
        <dbReference type="Pfam" id="PF01048"/>
    </source>
</evidence>
<keyword evidence="6 9" id="KW-0328">Glycosyltransferase</keyword>